<dbReference type="GO" id="GO:0004672">
    <property type="term" value="F:protein kinase activity"/>
    <property type="evidence" value="ECO:0007669"/>
    <property type="project" value="InterPro"/>
</dbReference>
<dbReference type="SUPFAM" id="SSF56112">
    <property type="entry name" value="Protein kinase-like (PK-like)"/>
    <property type="match status" value="1"/>
</dbReference>
<name>A0A7C9DD69_OPUST</name>
<dbReference type="EMBL" id="GISG01091155">
    <property type="protein sequence ID" value="MBA4634449.1"/>
    <property type="molecule type" value="Transcribed_RNA"/>
</dbReference>
<dbReference type="InterPro" id="IPR008271">
    <property type="entry name" value="Ser/Thr_kinase_AS"/>
</dbReference>
<dbReference type="PROSITE" id="PS00108">
    <property type="entry name" value="PROTEIN_KINASE_ST"/>
    <property type="match status" value="1"/>
</dbReference>
<reference evidence="1" key="1">
    <citation type="journal article" date="2013" name="J. Plant Res.">
        <title>Effect of fungi and light on seed germination of three Opuntia species from semiarid lands of central Mexico.</title>
        <authorList>
            <person name="Delgado-Sanchez P."/>
            <person name="Jimenez-Bremont J.F."/>
            <person name="Guerrero-Gonzalez Mde L."/>
            <person name="Flores J."/>
        </authorList>
    </citation>
    <scope>NUCLEOTIDE SEQUENCE</scope>
    <source>
        <tissue evidence="1">Cladode</tissue>
    </source>
</reference>
<evidence type="ECO:0000313" key="1">
    <source>
        <dbReference type="EMBL" id="MBA4634449.1"/>
    </source>
</evidence>
<proteinExistence type="predicted"/>
<reference evidence="1" key="2">
    <citation type="submission" date="2020-07" db="EMBL/GenBank/DDBJ databases">
        <authorList>
            <person name="Vera ALvarez R."/>
            <person name="Arias-Moreno D.M."/>
            <person name="Jimenez-Jacinto V."/>
            <person name="Jimenez-Bremont J.F."/>
            <person name="Swaminathan K."/>
            <person name="Moose S.P."/>
            <person name="Guerrero-Gonzalez M.L."/>
            <person name="Marino-Ramirez L."/>
            <person name="Landsman D."/>
            <person name="Rodriguez-Kessler M."/>
            <person name="Delgado-Sanchez P."/>
        </authorList>
    </citation>
    <scope>NUCLEOTIDE SEQUENCE</scope>
    <source>
        <tissue evidence="1">Cladode</tissue>
    </source>
</reference>
<accession>A0A7C9DD69</accession>
<protein>
    <recommendedName>
        <fullName evidence="2">Protein kinase domain-containing protein</fullName>
    </recommendedName>
</protein>
<evidence type="ECO:0008006" key="2">
    <source>
        <dbReference type="Google" id="ProtNLM"/>
    </source>
</evidence>
<organism evidence="1">
    <name type="scientific">Opuntia streptacantha</name>
    <name type="common">Prickly pear cactus</name>
    <name type="synonym">Opuntia cardona</name>
    <dbReference type="NCBI Taxonomy" id="393608"/>
    <lineage>
        <taxon>Eukaryota</taxon>
        <taxon>Viridiplantae</taxon>
        <taxon>Streptophyta</taxon>
        <taxon>Embryophyta</taxon>
        <taxon>Tracheophyta</taxon>
        <taxon>Spermatophyta</taxon>
        <taxon>Magnoliopsida</taxon>
        <taxon>eudicotyledons</taxon>
        <taxon>Gunneridae</taxon>
        <taxon>Pentapetalae</taxon>
        <taxon>Caryophyllales</taxon>
        <taxon>Cactineae</taxon>
        <taxon>Cactaceae</taxon>
        <taxon>Opuntioideae</taxon>
        <taxon>Opuntia</taxon>
    </lineage>
</organism>
<sequence>MTVVKLKAYGSGLRNSIMSKGNKEGEILFSFSVTATGCSWHLNSGQAGNRILLLIFTTVQIEKVHILVGHPVVFRKLSRISKVACLHGVFHRDIKRGNFIFSCEINKGYLLDFNVAKVSMKASTV</sequence>
<dbReference type="AlphaFoldDB" id="A0A7C9DD69"/>
<dbReference type="InterPro" id="IPR011009">
    <property type="entry name" value="Kinase-like_dom_sf"/>
</dbReference>